<comment type="caution">
    <text evidence="7">The sequence shown here is derived from an EMBL/GenBank/DDBJ whole genome shotgun (WGS) entry which is preliminary data.</text>
</comment>
<dbReference type="OrthoDB" id="298720at2759"/>
<dbReference type="Pfam" id="PF02187">
    <property type="entry name" value="GAS2"/>
    <property type="match status" value="1"/>
</dbReference>
<reference evidence="7 8" key="1">
    <citation type="submission" date="2016-11" db="EMBL/GenBank/DDBJ databases">
        <title>The macronuclear genome of Stentor coeruleus: a giant cell with tiny introns.</title>
        <authorList>
            <person name="Slabodnick M."/>
            <person name="Ruby J.G."/>
            <person name="Reiff S.B."/>
            <person name="Swart E.C."/>
            <person name="Gosai S."/>
            <person name="Prabakaran S."/>
            <person name="Witkowska E."/>
            <person name="Larue G.E."/>
            <person name="Fisher S."/>
            <person name="Freeman R.M."/>
            <person name="Gunawardena J."/>
            <person name="Chu W."/>
            <person name="Stover N.A."/>
            <person name="Gregory B.D."/>
            <person name="Nowacki M."/>
            <person name="Derisi J."/>
            <person name="Roy S.W."/>
            <person name="Marshall W.F."/>
            <person name="Sood P."/>
        </authorList>
    </citation>
    <scope>NUCLEOTIDE SEQUENCE [LARGE SCALE GENOMIC DNA]</scope>
    <source>
        <strain evidence="7">WM001</strain>
    </source>
</reference>
<evidence type="ECO:0000313" key="8">
    <source>
        <dbReference type="Proteomes" id="UP000187209"/>
    </source>
</evidence>
<evidence type="ECO:0000256" key="3">
    <source>
        <dbReference type="ARBA" id="ARBA00023212"/>
    </source>
</evidence>
<evidence type="ECO:0000256" key="4">
    <source>
        <dbReference type="SAM" id="Coils"/>
    </source>
</evidence>
<feature type="domain" description="GAR" evidence="6">
    <location>
        <begin position="459"/>
        <end position="533"/>
    </location>
</feature>
<dbReference type="GO" id="GO:0005856">
    <property type="term" value="C:cytoskeleton"/>
    <property type="evidence" value="ECO:0007669"/>
    <property type="project" value="UniProtKB-SubCell"/>
</dbReference>
<evidence type="ECO:0000256" key="1">
    <source>
        <dbReference type="ARBA" id="ARBA00004245"/>
    </source>
</evidence>
<evidence type="ECO:0000256" key="5">
    <source>
        <dbReference type="SAM" id="MobiDB-lite"/>
    </source>
</evidence>
<name>A0A1R2BG67_9CILI</name>
<accession>A0A1R2BG67</accession>
<keyword evidence="2" id="KW-0963">Cytoplasm</keyword>
<gene>
    <name evidence="7" type="ORF">SteCoe_25066</name>
</gene>
<feature type="coiled-coil region" evidence="4">
    <location>
        <begin position="100"/>
        <end position="355"/>
    </location>
</feature>
<organism evidence="7 8">
    <name type="scientific">Stentor coeruleus</name>
    <dbReference type="NCBI Taxonomy" id="5963"/>
    <lineage>
        <taxon>Eukaryota</taxon>
        <taxon>Sar</taxon>
        <taxon>Alveolata</taxon>
        <taxon>Ciliophora</taxon>
        <taxon>Postciliodesmatophora</taxon>
        <taxon>Heterotrichea</taxon>
        <taxon>Heterotrichida</taxon>
        <taxon>Stentoridae</taxon>
        <taxon>Stentor</taxon>
    </lineage>
</organism>
<dbReference type="AlphaFoldDB" id="A0A1R2BG67"/>
<dbReference type="Gene3D" id="3.30.920.20">
    <property type="entry name" value="Gas2-like domain"/>
    <property type="match status" value="1"/>
</dbReference>
<evidence type="ECO:0000313" key="7">
    <source>
        <dbReference type="EMBL" id="OMJ75729.1"/>
    </source>
</evidence>
<comment type="subcellular location">
    <subcellularLocation>
        <location evidence="1">Cytoplasm</location>
        <location evidence="1">Cytoskeleton</location>
    </subcellularLocation>
</comment>
<keyword evidence="3" id="KW-0206">Cytoskeleton</keyword>
<dbReference type="PROSITE" id="PS51460">
    <property type="entry name" value="GAR"/>
    <property type="match status" value="1"/>
</dbReference>
<dbReference type="InterPro" id="IPR003108">
    <property type="entry name" value="GAR_dom"/>
</dbReference>
<sequence length="564" mass="65165">MDEKKARCPFLDSLATGKNKNTESLEKIWRNRDSNCPHHIKISIEPESPSHSESDVICTAEEINSLTFERLQQMSGHHLKQVVRALCQEVQDLESISIKLPELRNELNGKIQERRDLEKKCQLEIEEIKTTWARKKQEVQELQEKRKQSKNYLVENQTKARQLEAELDILKAHLGDVQRENLLIQMKKLQYEDCSKSKDELEQLLRESQQYKNLLIEKANVTEKNLKNSVKKTQDDIEEIAKDNVITKKKIEETNKEYNDAHVENGLLQARINELKAKLHDAQTLKKQVKTAAEAHNAKARSRDSVDDKIDKIIKEMEIKDKNILKKHQELLNEEKKVSDELRKIEETVEGQENLILDLHKSTFDATAQKISHEQTFCIRADIGQLSDDIYRLNHFYTSMRTDILGDLESGSRILMDEGEKVFSQVEKLEQMIESVERKEEELHSLKGTMGNAKKRVGLYVPVNEDPVDVALAEYLNSREDPIQVKFVRQEGGNYTFGSMRIYIKIENEKMLVRVRGGFTSIEEFINIYSSSEAEANNTPSPNRDSSRSPTIIRSSLANSPKKK</sequence>
<proteinExistence type="predicted"/>
<dbReference type="GO" id="GO:0008017">
    <property type="term" value="F:microtubule binding"/>
    <property type="evidence" value="ECO:0007669"/>
    <property type="project" value="InterPro"/>
</dbReference>
<feature type="coiled-coil region" evidence="4">
    <location>
        <begin position="419"/>
        <end position="456"/>
    </location>
</feature>
<feature type="region of interest" description="Disordered" evidence="5">
    <location>
        <begin position="533"/>
        <end position="564"/>
    </location>
</feature>
<dbReference type="Proteomes" id="UP000187209">
    <property type="component" value="Unassembled WGS sequence"/>
</dbReference>
<dbReference type="InterPro" id="IPR036534">
    <property type="entry name" value="GAR_dom_sf"/>
</dbReference>
<evidence type="ECO:0000259" key="6">
    <source>
        <dbReference type="PROSITE" id="PS51460"/>
    </source>
</evidence>
<keyword evidence="4" id="KW-0175">Coiled coil</keyword>
<protein>
    <recommendedName>
        <fullName evidence="6">GAR domain-containing protein</fullName>
    </recommendedName>
</protein>
<keyword evidence="8" id="KW-1185">Reference proteome</keyword>
<dbReference type="SUPFAM" id="SSF143575">
    <property type="entry name" value="GAS2 domain-like"/>
    <property type="match status" value="1"/>
</dbReference>
<dbReference type="EMBL" id="MPUH01000672">
    <property type="protein sequence ID" value="OMJ75729.1"/>
    <property type="molecule type" value="Genomic_DNA"/>
</dbReference>
<evidence type="ECO:0000256" key="2">
    <source>
        <dbReference type="ARBA" id="ARBA00022490"/>
    </source>
</evidence>